<reference evidence="1 2" key="1">
    <citation type="journal article" date="2016" name="Sci. Rep.">
        <title>Complete genome sequence and transcriptomic analysis of a novel marine strain Bacillus weihaiensis reveals the mechanism of brown algae degradation.</title>
        <authorList>
            <person name="Zhu Y."/>
            <person name="Chen P."/>
            <person name="Bao Y."/>
            <person name="Men Y."/>
            <person name="Zeng Y."/>
            <person name="Yang J."/>
            <person name="Sun J."/>
            <person name="Sun Y."/>
        </authorList>
    </citation>
    <scope>NUCLEOTIDE SEQUENCE [LARGE SCALE GENOMIC DNA]</scope>
    <source>
        <strain evidence="1 2">Alg07</strain>
        <plasmid evidence="2">Plasmid</plasmid>
    </source>
</reference>
<evidence type="ECO:0000313" key="1">
    <source>
        <dbReference type="EMBL" id="APH07212.1"/>
    </source>
</evidence>
<dbReference type="RefSeq" id="WP_072581991.1">
    <property type="nucleotide sequence ID" value="NZ_CP016021.1"/>
</dbReference>
<keyword evidence="2" id="KW-1185">Reference proteome</keyword>
<dbReference type="AlphaFoldDB" id="A0A1L3MXZ8"/>
<name>A0A1L3MXZ8_9BACI</name>
<geneLocation type="plasmid" evidence="1">
    <name>unnamed</name>
</geneLocation>
<gene>
    <name evidence="1" type="ORF">A9C19_20725</name>
</gene>
<accession>A0A1L3MXZ8</accession>
<protein>
    <submittedName>
        <fullName evidence="1">Uncharacterized protein</fullName>
    </submittedName>
</protein>
<proteinExistence type="predicted"/>
<dbReference type="Proteomes" id="UP000181936">
    <property type="component" value="Plasmid unnamed"/>
</dbReference>
<dbReference type="KEGG" id="bwh:A9C19_20725"/>
<dbReference type="EMBL" id="CP016021">
    <property type="protein sequence ID" value="APH07212.1"/>
    <property type="molecule type" value="Genomic_DNA"/>
</dbReference>
<keyword evidence="1" id="KW-0614">Plasmid</keyword>
<organism evidence="1 2">
    <name type="scientific">Bacillus weihaiensis</name>
    <dbReference type="NCBI Taxonomy" id="1547283"/>
    <lineage>
        <taxon>Bacteria</taxon>
        <taxon>Bacillati</taxon>
        <taxon>Bacillota</taxon>
        <taxon>Bacilli</taxon>
        <taxon>Bacillales</taxon>
        <taxon>Bacillaceae</taxon>
        <taxon>Bacillus</taxon>
    </lineage>
</organism>
<evidence type="ECO:0000313" key="2">
    <source>
        <dbReference type="Proteomes" id="UP000181936"/>
    </source>
</evidence>
<dbReference type="OrthoDB" id="1697664at2"/>
<sequence length="119" mass="14071">MYKTIRIDGKNVSFKGDKYITQLYRQELGRNFIKDFKSLRNVVKYNIVPMRSPIKDLKKVNFEALYLICWIFAKNADKSIGNSEEWLEEFEQFPILHVITELSEIIQFSLTGKTFKVVL</sequence>